<proteinExistence type="predicted"/>
<feature type="signal peptide" evidence="1">
    <location>
        <begin position="1"/>
        <end position="19"/>
    </location>
</feature>
<gene>
    <name evidence="2" type="primary">106089102</name>
</gene>
<dbReference type="Proteomes" id="UP000095300">
    <property type="component" value="Unassembled WGS sequence"/>
</dbReference>
<keyword evidence="3" id="KW-1185">Reference proteome</keyword>
<accession>A0A1I8NVL8</accession>
<sequence>MKILLWIAVIASVATMAYCRNNNWGQRQPGDSLVFTKHIKIPAKSGVMSGKSVSYDPWFIKPQITNVVVTDNLKGDNEATATLLNGGPGKKFAKVRLVSKQSKPLDATIEIYAKK</sequence>
<dbReference type="OrthoDB" id="8192785at2759"/>
<dbReference type="PANTHER" id="PTHR37685">
    <property type="entry name" value="GEO11136P1-RELATED"/>
    <property type="match status" value="1"/>
</dbReference>
<dbReference type="VEuPathDB" id="VectorBase:SCAU002423"/>
<dbReference type="PANTHER" id="PTHR37685:SF1">
    <property type="entry name" value="GEO11136P1-RELATED"/>
    <property type="match status" value="1"/>
</dbReference>
<name>A0A1I8NVL8_STOCA</name>
<dbReference type="AlphaFoldDB" id="A0A1I8NVL8"/>
<dbReference type="KEGG" id="scac:106089102"/>
<keyword evidence="1" id="KW-0732">Signal</keyword>
<evidence type="ECO:0000313" key="2">
    <source>
        <dbReference type="EnsemblMetazoa" id="SCAU002423-PA"/>
    </source>
</evidence>
<organism evidence="2 3">
    <name type="scientific">Stomoxys calcitrans</name>
    <name type="common">Stable fly</name>
    <name type="synonym">Conops calcitrans</name>
    <dbReference type="NCBI Taxonomy" id="35570"/>
    <lineage>
        <taxon>Eukaryota</taxon>
        <taxon>Metazoa</taxon>
        <taxon>Ecdysozoa</taxon>
        <taxon>Arthropoda</taxon>
        <taxon>Hexapoda</taxon>
        <taxon>Insecta</taxon>
        <taxon>Pterygota</taxon>
        <taxon>Neoptera</taxon>
        <taxon>Endopterygota</taxon>
        <taxon>Diptera</taxon>
        <taxon>Brachycera</taxon>
        <taxon>Muscomorpha</taxon>
        <taxon>Muscoidea</taxon>
        <taxon>Muscidae</taxon>
        <taxon>Stomoxys</taxon>
    </lineage>
</organism>
<evidence type="ECO:0000313" key="3">
    <source>
        <dbReference type="Proteomes" id="UP000095300"/>
    </source>
</evidence>
<evidence type="ECO:0000256" key="1">
    <source>
        <dbReference type="SAM" id="SignalP"/>
    </source>
</evidence>
<dbReference type="InterPro" id="IPR031734">
    <property type="entry name" value="MBF2"/>
</dbReference>
<evidence type="ECO:0008006" key="4">
    <source>
        <dbReference type="Google" id="ProtNLM"/>
    </source>
</evidence>
<dbReference type="EnsemblMetazoa" id="SCAU002423-RA">
    <property type="protein sequence ID" value="SCAU002423-PA"/>
    <property type="gene ID" value="SCAU002423"/>
</dbReference>
<reference evidence="2" key="1">
    <citation type="submission" date="2020-05" db="UniProtKB">
        <authorList>
            <consortium name="EnsemblMetazoa"/>
        </authorList>
    </citation>
    <scope>IDENTIFICATION</scope>
    <source>
        <strain evidence="2">USDA</strain>
    </source>
</reference>
<dbReference type="Pfam" id="PF15868">
    <property type="entry name" value="MBF2"/>
    <property type="match status" value="1"/>
</dbReference>
<protein>
    <recommendedName>
        <fullName evidence="4">Salivary secreted peptide</fullName>
    </recommendedName>
</protein>
<feature type="chain" id="PRO_5009325580" description="Salivary secreted peptide" evidence="1">
    <location>
        <begin position="20"/>
        <end position="115"/>
    </location>
</feature>